<feature type="transmembrane region" description="Helical" evidence="5">
    <location>
        <begin position="59"/>
        <end position="89"/>
    </location>
</feature>
<evidence type="ECO:0000256" key="5">
    <source>
        <dbReference type="HAMAP-Rule" id="MF_00902"/>
    </source>
</evidence>
<dbReference type="NCBIfam" id="TIGR00945">
    <property type="entry name" value="tatC"/>
    <property type="match status" value="1"/>
</dbReference>
<reference evidence="8" key="1">
    <citation type="submission" date="2023-07" db="EMBL/GenBank/DDBJ databases">
        <title>Thauera sp. CAU 1555 isolated from sand of Yaerae Beach.</title>
        <authorList>
            <person name="Kim W."/>
        </authorList>
    </citation>
    <scope>NUCLEOTIDE SEQUENCE [LARGE SCALE GENOMIC DNA]</scope>
    <source>
        <strain evidence="8">CAU 1555</strain>
    </source>
</reference>
<comment type="subcellular location">
    <subcellularLocation>
        <location evidence="5">Cell membrane</location>
        <topology evidence="5">Multi-pass membrane protein</topology>
    </subcellularLocation>
    <subcellularLocation>
        <location evidence="1">Membrane</location>
        <topology evidence="1">Multi-pass membrane protein</topology>
    </subcellularLocation>
</comment>
<feature type="transmembrane region" description="Helical" evidence="5">
    <location>
        <begin position="192"/>
        <end position="210"/>
    </location>
</feature>
<comment type="similarity">
    <text evidence="5">Belongs to the TatC family.</text>
</comment>
<accession>A0ABR9BDS1</accession>
<keyword evidence="5" id="KW-0653">Protein transport</keyword>
<feature type="transmembrane region" description="Helical" evidence="5">
    <location>
        <begin position="157"/>
        <end position="180"/>
    </location>
</feature>
<dbReference type="InterPro" id="IPR019820">
    <property type="entry name" value="Sec-indep_translocase_CS"/>
</dbReference>
<evidence type="ECO:0000256" key="3">
    <source>
        <dbReference type="ARBA" id="ARBA00022989"/>
    </source>
</evidence>
<protein>
    <recommendedName>
        <fullName evidence="5">Sec-independent protein translocase protein TatC</fullName>
    </recommendedName>
</protein>
<feature type="transmembrane region" description="Helical" evidence="5">
    <location>
        <begin position="216"/>
        <end position="233"/>
    </location>
</feature>
<evidence type="ECO:0000256" key="2">
    <source>
        <dbReference type="ARBA" id="ARBA00022692"/>
    </source>
</evidence>
<dbReference type="EMBL" id="JACYTO010000002">
    <property type="protein sequence ID" value="MBD8504504.1"/>
    <property type="molecule type" value="Genomic_DNA"/>
</dbReference>
<evidence type="ECO:0000313" key="8">
    <source>
        <dbReference type="Proteomes" id="UP000603602"/>
    </source>
</evidence>
<sequence>MSTATQETFISHLVELRDRLLRAVVAVIVVFVCLMPWAGDIYDLLALPMMNTLPEGTNMIATGVVTPFFVPVKVTLMVSFVIALPIVLYQAWSFIAPGLYAHERRMAIPLVLGTTLLFLIGMAFCYFFVFGMVFSFIAEFAPKSIVPAPDIEQYLSFVMTLFLAFGLTFEVPVVVVVLARAGIVSIEKLREARPYVIVGAFVIAAIVTPPDVISQLLLAIPMCLLYEFGIMLAKMVRKPAVPAVYEPPSEDEMDRELDRIEASERSDGK</sequence>
<feature type="transmembrane region" description="Helical" evidence="5">
    <location>
        <begin position="110"/>
        <end position="137"/>
    </location>
</feature>
<dbReference type="HAMAP" id="MF_00902">
    <property type="entry name" value="TatC"/>
    <property type="match status" value="1"/>
</dbReference>
<evidence type="ECO:0000256" key="1">
    <source>
        <dbReference type="ARBA" id="ARBA00004141"/>
    </source>
</evidence>
<keyword evidence="8" id="KW-1185">Reference proteome</keyword>
<keyword evidence="2 5" id="KW-0812">Transmembrane</keyword>
<feature type="compositionally biased region" description="Basic and acidic residues" evidence="6">
    <location>
        <begin position="256"/>
        <end position="269"/>
    </location>
</feature>
<evidence type="ECO:0000313" key="7">
    <source>
        <dbReference type="EMBL" id="MBD8504504.1"/>
    </source>
</evidence>
<evidence type="ECO:0000256" key="4">
    <source>
        <dbReference type="ARBA" id="ARBA00023136"/>
    </source>
</evidence>
<organism evidence="7 8">
    <name type="scientific">Thauera sedimentorum</name>
    <dbReference type="NCBI Taxonomy" id="2767595"/>
    <lineage>
        <taxon>Bacteria</taxon>
        <taxon>Pseudomonadati</taxon>
        <taxon>Pseudomonadota</taxon>
        <taxon>Betaproteobacteria</taxon>
        <taxon>Rhodocyclales</taxon>
        <taxon>Zoogloeaceae</taxon>
        <taxon>Thauera</taxon>
    </lineage>
</organism>
<comment type="subunit">
    <text evidence="5">The Tat system comprises two distinct complexes: a TatABC complex, containing multiple copies of TatA, TatB and TatC subunits, and a separate TatA complex, containing only TatA subunits. Substrates initially bind to the TatABC complex, which probably triggers association of the separate TatA complex to form the active translocon.</text>
</comment>
<dbReference type="PROSITE" id="PS01218">
    <property type="entry name" value="TATC"/>
    <property type="match status" value="1"/>
</dbReference>
<gene>
    <name evidence="5 7" type="primary">tatC</name>
    <name evidence="7" type="ORF">IFO67_16565</name>
</gene>
<dbReference type="InterPro" id="IPR002033">
    <property type="entry name" value="TatC"/>
</dbReference>
<dbReference type="PANTHER" id="PTHR30371">
    <property type="entry name" value="SEC-INDEPENDENT PROTEIN TRANSLOCASE PROTEIN TATC"/>
    <property type="match status" value="1"/>
</dbReference>
<keyword evidence="4 5" id="KW-0472">Membrane</keyword>
<keyword evidence="5" id="KW-0813">Transport</keyword>
<keyword evidence="3 5" id="KW-1133">Transmembrane helix</keyword>
<dbReference type="PANTHER" id="PTHR30371:SF0">
    <property type="entry name" value="SEC-INDEPENDENT PROTEIN TRANSLOCASE PROTEIN TATC, CHLOROPLASTIC-RELATED"/>
    <property type="match status" value="1"/>
</dbReference>
<proteinExistence type="inferred from homology"/>
<feature type="region of interest" description="Disordered" evidence="6">
    <location>
        <begin position="244"/>
        <end position="269"/>
    </location>
</feature>
<comment type="function">
    <text evidence="5">Part of the twin-arginine translocation (Tat) system that transports large folded proteins containing a characteristic twin-arginine motif in their signal peptide across membranes. Together with TatB, TatC is part of a receptor directly interacting with Tat signal peptides.</text>
</comment>
<evidence type="ECO:0000256" key="6">
    <source>
        <dbReference type="SAM" id="MobiDB-lite"/>
    </source>
</evidence>
<feature type="transmembrane region" description="Helical" evidence="5">
    <location>
        <begin position="20"/>
        <end position="39"/>
    </location>
</feature>
<name>A0ABR9BDS1_9RHOO</name>
<dbReference type="PRINTS" id="PR01840">
    <property type="entry name" value="TATCFAMILY"/>
</dbReference>
<dbReference type="Pfam" id="PF00902">
    <property type="entry name" value="TatC"/>
    <property type="match status" value="1"/>
</dbReference>
<comment type="caution">
    <text evidence="7">The sequence shown here is derived from an EMBL/GenBank/DDBJ whole genome shotgun (WGS) entry which is preliminary data.</text>
</comment>
<dbReference type="RefSeq" id="WP_187719241.1">
    <property type="nucleotide sequence ID" value="NZ_JACTAH010000002.1"/>
</dbReference>
<keyword evidence="5" id="KW-0811">Translocation</keyword>
<dbReference type="Proteomes" id="UP000603602">
    <property type="component" value="Unassembled WGS sequence"/>
</dbReference>
<keyword evidence="5" id="KW-1003">Cell membrane</keyword>